<evidence type="ECO:0000256" key="2">
    <source>
        <dbReference type="SAM" id="Phobius"/>
    </source>
</evidence>
<dbReference type="InterPro" id="IPR011044">
    <property type="entry name" value="Quino_amine_DH_bsu"/>
</dbReference>
<sequence>MGAMAEIELVEDDDPPRTPDASPADHGPRSSRLRRLRWIAAGAVGVLAVGVVGTQLVIDARQRALAARYADVPGVLAPLRPDLTVLWRTAPDEPQTDGFAPRIAVGDVVMRGTASGVGTITLDGVDAATGDPLWAQTVSVPGATASDDPLVSPQISCAATALYRREFGGPVTPGPVDVDGTAICVVTTLTLMVETRFDNASSNQFSAGYTTLLVVDTVTGEVAERADLPYGTYASPLPDGYVTKVPDVLPDPSWESIDVVPTVASTISRYTWGEQDPRWSFRTEPLDLVDNGWLSATEDGRRMSVSVGSTAWLVDDRTGAFLDTRGAADTDATGGQRWASYGLLPDDATLVTTSGSDGSSSTTLVTRDGEHVDLDDLSTVQAYPDDGSTAGLLLARVQDPDTGVGALTAIDLGTGEQAWTSKAEVSWSIVVLDGIVYSLAMDTLWAVDASDGSVLWSTHLQHTEGWLLTDGSVAVVSADGRLDAYDLGSGAVAWSAAIVLGEDGPQLIPVPDGPTASPTKPDGSRWAPWTDGYISAAGRRLAWMTSSGGLVVLG</sequence>
<evidence type="ECO:0000259" key="3">
    <source>
        <dbReference type="Pfam" id="PF13360"/>
    </source>
</evidence>
<dbReference type="InterPro" id="IPR002372">
    <property type="entry name" value="PQQ_rpt_dom"/>
</dbReference>
<dbReference type="EMBL" id="BKAL01000008">
    <property type="protein sequence ID" value="GEP69730.1"/>
    <property type="molecule type" value="Genomic_DNA"/>
</dbReference>
<evidence type="ECO:0000313" key="4">
    <source>
        <dbReference type="EMBL" id="GEP69730.1"/>
    </source>
</evidence>
<keyword evidence="2" id="KW-0472">Membrane</keyword>
<dbReference type="Gene3D" id="2.130.10.10">
    <property type="entry name" value="YVTN repeat-like/Quinoprotein amine dehydrogenase"/>
    <property type="match status" value="1"/>
</dbReference>
<evidence type="ECO:0000313" key="5">
    <source>
        <dbReference type="Proteomes" id="UP000321798"/>
    </source>
</evidence>
<keyword evidence="2" id="KW-0812">Transmembrane</keyword>
<dbReference type="InterPro" id="IPR018391">
    <property type="entry name" value="PQQ_b-propeller_rpt"/>
</dbReference>
<keyword evidence="2" id="KW-1133">Transmembrane helix</keyword>
<dbReference type="InterPro" id="IPR015943">
    <property type="entry name" value="WD40/YVTN_repeat-like_dom_sf"/>
</dbReference>
<protein>
    <recommendedName>
        <fullName evidence="3">Pyrrolo-quinoline quinone repeat domain-containing protein</fullName>
    </recommendedName>
</protein>
<dbReference type="SUPFAM" id="SSF50998">
    <property type="entry name" value="Quinoprotein alcohol dehydrogenase-like"/>
    <property type="match status" value="1"/>
</dbReference>
<dbReference type="AlphaFoldDB" id="A0A512PEU7"/>
<evidence type="ECO:0000256" key="1">
    <source>
        <dbReference type="SAM" id="MobiDB-lite"/>
    </source>
</evidence>
<accession>A0A512PEU7</accession>
<feature type="transmembrane region" description="Helical" evidence="2">
    <location>
        <begin position="38"/>
        <end position="58"/>
    </location>
</feature>
<dbReference type="SUPFAM" id="SSF50969">
    <property type="entry name" value="YVTN repeat-like/Quinoprotein amine dehydrogenase"/>
    <property type="match status" value="1"/>
</dbReference>
<keyword evidence="5" id="KW-1185">Reference proteome</keyword>
<gene>
    <name evidence="4" type="ORF">CSO01_24450</name>
</gene>
<feature type="domain" description="Pyrrolo-quinoline quinone repeat" evidence="3">
    <location>
        <begin position="405"/>
        <end position="495"/>
    </location>
</feature>
<dbReference type="SMART" id="SM00564">
    <property type="entry name" value="PQQ"/>
    <property type="match status" value="3"/>
</dbReference>
<dbReference type="InterPro" id="IPR011047">
    <property type="entry name" value="Quinoprotein_ADH-like_sf"/>
</dbReference>
<dbReference type="OrthoDB" id="4820598at2"/>
<proteinExistence type="predicted"/>
<reference evidence="4 5" key="1">
    <citation type="submission" date="2019-07" db="EMBL/GenBank/DDBJ databases">
        <title>Whole genome shotgun sequence of Cellulomonas soli NBRC 109434.</title>
        <authorList>
            <person name="Hosoyama A."/>
            <person name="Uohara A."/>
            <person name="Ohji S."/>
            <person name="Ichikawa N."/>
        </authorList>
    </citation>
    <scope>NUCLEOTIDE SEQUENCE [LARGE SCALE GENOMIC DNA]</scope>
    <source>
        <strain evidence="4 5">NBRC 109434</strain>
    </source>
</reference>
<comment type="caution">
    <text evidence="4">The sequence shown here is derived from an EMBL/GenBank/DDBJ whole genome shotgun (WGS) entry which is preliminary data.</text>
</comment>
<feature type="region of interest" description="Disordered" evidence="1">
    <location>
        <begin position="1"/>
        <end position="29"/>
    </location>
</feature>
<dbReference type="Proteomes" id="UP000321798">
    <property type="component" value="Unassembled WGS sequence"/>
</dbReference>
<dbReference type="RefSeq" id="WP_146953486.1">
    <property type="nucleotide sequence ID" value="NZ_BAABBJ010000001.1"/>
</dbReference>
<dbReference type="Pfam" id="PF13360">
    <property type="entry name" value="PQQ_2"/>
    <property type="match status" value="1"/>
</dbReference>
<name>A0A512PEU7_9CELL</name>
<organism evidence="4 5">
    <name type="scientific">Cellulomonas soli</name>
    <dbReference type="NCBI Taxonomy" id="931535"/>
    <lineage>
        <taxon>Bacteria</taxon>
        <taxon>Bacillati</taxon>
        <taxon>Actinomycetota</taxon>
        <taxon>Actinomycetes</taxon>
        <taxon>Micrococcales</taxon>
        <taxon>Cellulomonadaceae</taxon>
        <taxon>Cellulomonas</taxon>
    </lineage>
</organism>